<dbReference type="EMBL" id="PXYI01000007">
    <property type="protein sequence ID" value="PSJ37939.1"/>
    <property type="molecule type" value="Genomic_DNA"/>
</dbReference>
<dbReference type="AlphaFoldDB" id="A0A2P7QJ11"/>
<evidence type="ECO:0000256" key="7">
    <source>
        <dbReference type="SAM" id="MobiDB-lite"/>
    </source>
</evidence>
<evidence type="ECO:0000256" key="5">
    <source>
        <dbReference type="ARBA" id="ARBA00022729"/>
    </source>
</evidence>
<gene>
    <name evidence="9" type="ORF">C7I55_19715</name>
</gene>
<dbReference type="GO" id="GO:0005576">
    <property type="term" value="C:extracellular region"/>
    <property type="evidence" value="ECO:0007669"/>
    <property type="project" value="UniProtKB-SubCell"/>
</dbReference>
<evidence type="ECO:0000313" key="10">
    <source>
        <dbReference type="Proteomes" id="UP000241167"/>
    </source>
</evidence>
<dbReference type="Proteomes" id="UP000241167">
    <property type="component" value="Unassembled WGS sequence"/>
</dbReference>
<dbReference type="Gene3D" id="3.20.20.370">
    <property type="entry name" value="Glycoside hydrolase/deacetylase"/>
    <property type="match status" value="1"/>
</dbReference>
<name>A0A2P7QJ11_9SPHN</name>
<accession>A0A2P7QJ11</accession>
<dbReference type="InterPro" id="IPR002509">
    <property type="entry name" value="NODB_dom"/>
</dbReference>
<protein>
    <recommendedName>
        <fullName evidence="4">Chitooligosaccharide deacetylase</fullName>
    </recommendedName>
    <alternativeName>
        <fullName evidence="6">Nodulation protein B</fullName>
    </alternativeName>
</protein>
<evidence type="ECO:0000256" key="3">
    <source>
        <dbReference type="ARBA" id="ARBA00010973"/>
    </source>
</evidence>
<evidence type="ECO:0000259" key="8">
    <source>
        <dbReference type="Pfam" id="PF01522"/>
    </source>
</evidence>
<comment type="caution">
    <text evidence="9">The sequence shown here is derived from an EMBL/GenBank/DDBJ whole genome shotgun (WGS) entry which is preliminary data.</text>
</comment>
<dbReference type="CDD" id="cd10918">
    <property type="entry name" value="CE4_NodB_like_5s_6s"/>
    <property type="match status" value="1"/>
</dbReference>
<dbReference type="PANTHER" id="PTHR34216">
    <property type="match status" value="1"/>
</dbReference>
<evidence type="ECO:0000313" key="9">
    <source>
        <dbReference type="EMBL" id="PSJ37939.1"/>
    </source>
</evidence>
<evidence type="ECO:0000256" key="1">
    <source>
        <dbReference type="ARBA" id="ARBA00003236"/>
    </source>
</evidence>
<comment type="similarity">
    <text evidence="3">Belongs to the polysaccharide deacetylase family.</text>
</comment>
<dbReference type="SUPFAM" id="SSF88713">
    <property type="entry name" value="Glycoside hydrolase/deacetylase"/>
    <property type="match status" value="1"/>
</dbReference>
<reference evidence="9 10" key="1">
    <citation type="submission" date="2018-03" db="EMBL/GenBank/DDBJ databases">
        <title>The draft genome of Sphingosinicella sp. GL-C-18.</title>
        <authorList>
            <person name="Liu L."/>
            <person name="Li L."/>
            <person name="Liang L."/>
            <person name="Zhang X."/>
            <person name="Wang T."/>
        </authorList>
    </citation>
    <scope>NUCLEOTIDE SEQUENCE [LARGE SCALE GENOMIC DNA]</scope>
    <source>
        <strain evidence="9 10">GL-C-18</strain>
    </source>
</reference>
<evidence type="ECO:0000256" key="6">
    <source>
        <dbReference type="ARBA" id="ARBA00032976"/>
    </source>
</evidence>
<dbReference type="InterPro" id="IPR051398">
    <property type="entry name" value="Polysacch_Deacetylase"/>
</dbReference>
<proteinExistence type="inferred from homology"/>
<evidence type="ECO:0000256" key="2">
    <source>
        <dbReference type="ARBA" id="ARBA00004613"/>
    </source>
</evidence>
<keyword evidence="5" id="KW-0732">Signal</keyword>
<dbReference type="PANTHER" id="PTHR34216:SF3">
    <property type="entry name" value="POLY-BETA-1,6-N-ACETYL-D-GLUCOSAMINE N-DEACETYLASE"/>
    <property type="match status" value="1"/>
</dbReference>
<dbReference type="InterPro" id="IPR011330">
    <property type="entry name" value="Glyco_hydro/deAcase_b/a-brl"/>
</dbReference>
<feature type="domain" description="NodB homology" evidence="8">
    <location>
        <begin position="82"/>
        <end position="265"/>
    </location>
</feature>
<evidence type="ECO:0000256" key="4">
    <source>
        <dbReference type="ARBA" id="ARBA00020071"/>
    </source>
</evidence>
<sequence>MLKRNLLQLARHTGLPVLSRALTSGHLRILGYHGLWVTPGYQFGNCSFMAPETFERRMALLRRSGLDVLSLDDAVTRLSAGTLSRPSVVITIDDGWVSTLTHMLPILEKYELPATLYATTWYSGSGLPVSNMAIRYFQEASGRSDLPAAQLVTEVDALPPAERTAWLRALGRSLGVDEHWLETRQFEIMRPDELRAAHGRGLDVQLHTHRHIEVDDHVDRLAAEIAENRAFLADAIGPKHLAHFCYPCGAFHPAAPQILDACGIRSATLVEHGLNPPGSDLLMLRRLLDSRSIADAEFEAYLSGMLHLLHAARSAAARATGRRQGPVSDARSSGERSHDGQMHASPRSLS</sequence>
<dbReference type="GO" id="GO:0005975">
    <property type="term" value="P:carbohydrate metabolic process"/>
    <property type="evidence" value="ECO:0007669"/>
    <property type="project" value="InterPro"/>
</dbReference>
<keyword evidence="10" id="KW-1185">Reference proteome</keyword>
<feature type="region of interest" description="Disordered" evidence="7">
    <location>
        <begin position="317"/>
        <end position="350"/>
    </location>
</feature>
<dbReference type="GO" id="GO:0016810">
    <property type="term" value="F:hydrolase activity, acting on carbon-nitrogen (but not peptide) bonds"/>
    <property type="evidence" value="ECO:0007669"/>
    <property type="project" value="InterPro"/>
</dbReference>
<comment type="subcellular location">
    <subcellularLocation>
        <location evidence="2">Secreted</location>
    </subcellularLocation>
</comment>
<feature type="compositionally biased region" description="Basic and acidic residues" evidence="7">
    <location>
        <begin position="332"/>
        <end position="341"/>
    </location>
</feature>
<comment type="function">
    <text evidence="1">Is involved in generating a small heat-stable compound (Nod), an acylated oligomer of N-acetylglucosamine, that stimulates mitosis in various plant protoplasts.</text>
</comment>
<organism evidence="9 10">
    <name type="scientific">Allosphingosinicella deserti</name>
    <dbReference type="NCBI Taxonomy" id="2116704"/>
    <lineage>
        <taxon>Bacteria</taxon>
        <taxon>Pseudomonadati</taxon>
        <taxon>Pseudomonadota</taxon>
        <taxon>Alphaproteobacteria</taxon>
        <taxon>Sphingomonadales</taxon>
        <taxon>Sphingomonadaceae</taxon>
        <taxon>Allosphingosinicella</taxon>
    </lineage>
</organism>
<dbReference type="Pfam" id="PF01522">
    <property type="entry name" value="Polysacc_deac_1"/>
    <property type="match status" value="1"/>
</dbReference>